<reference evidence="2" key="2">
    <citation type="submission" date="2020-09" db="EMBL/GenBank/DDBJ databases">
        <authorList>
            <person name="Sun Q."/>
            <person name="Ohkuma M."/>
        </authorList>
    </citation>
    <scope>NUCLEOTIDE SEQUENCE</scope>
    <source>
        <strain evidence="2">JCM 3302</strain>
    </source>
</reference>
<dbReference type="Pfam" id="PF01979">
    <property type="entry name" value="Amidohydro_1"/>
    <property type="match status" value="1"/>
</dbReference>
<accession>A0A919AIN6</accession>
<protein>
    <submittedName>
        <fullName evidence="2">Cytosine deaminase</fullName>
    </submittedName>
</protein>
<sequence length="487" mass="53000">MSNQNPGKHTQTPSPLRSAFAHSGAAVEFRARAAKNADALDRLVKDEANPERKILFKDATIITGTADHRVLRGNVLVVGSRIAEIGPGAGAGVDATNGVVIDASEHILMPGFVDSHLHAWEGQLRGMSPDADFDQYLEVAHKSLGTLYRPHDTYIGNLVTSLVSLYAGVTTIVDNSHNSRSRDHSSAAVEALFDSGIRAVHAAAAPRFGEWEEQWPTDLDRLQEEYFTSTDQLVTLRMMDTTADAETWRFAHERGLWVSSEIGSDWVDNLLDLHRQGLVTDTHTFNHCLGLSHEEWQIIADTGVKVNICPRSDTLFGLGPSFPAIDEALSVGVRPGLSMDNELSYGVDMFSEMSVLTHLQRGRVHQRRNAAEQDVPEPISAHDAIEFATLRGAENAGLIDRVGSIEAGKEADIILIDTTVPNTLPATDPVATVVAYAHPGNVSAVFVGGDVRKWDGHLVGVDMHAVRAVAEQSRDWLVARQQERTAA</sequence>
<proteinExistence type="predicted"/>
<dbReference type="Gene3D" id="3.20.20.140">
    <property type="entry name" value="Metal-dependent hydrolases"/>
    <property type="match status" value="1"/>
</dbReference>
<evidence type="ECO:0000313" key="2">
    <source>
        <dbReference type="EMBL" id="GHF09465.1"/>
    </source>
</evidence>
<dbReference type="EMBL" id="BNBC01000056">
    <property type="protein sequence ID" value="GHF09465.1"/>
    <property type="molecule type" value="Genomic_DNA"/>
</dbReference>
<dbReference type="PANTHER" id="PTHR43794:SF5">
    <property type="entry name" value="CHLOROHYDROLASE FAMILY PROTEIN"/>
    <property type="match status" value="1"/>
</dbReference>
<dbReference type="Proteomes" id="UP000641386">
    <property type="component" value="Unassembled WGS sequence"/>
</dbReference>
<name>A0A919AIN6_9ACTN</name>
<gene>
    <name evidence="2" type="primary">mtaD</name>
    <name evidence="2" type="ORF">GCM10014715_76560</name>
</gene>
<evidence type="ECO:0000259" key="1">
    <source>
        <dbReference type="Pfam" id="PF01979"/>
    </source>
</evidence>
<dbReference type="PANTHER" id="PTHR43794">
    <property type="entry name" value="AMINOHYDROLASE SSNA-RELATED"/>
    <property type="match status" value="1"/>
</dbReference>
<dbReference type="SUPFAM" id="SSF51338">
    <property type="entry name" value="Composite domain of metallo-dependent hydrolases"/>
    <property type="match status" value="1"/>
</dbReference>
<organism evidence="2 3">
    <name type="scientific">Streptomyces spiralis</name>
    <dbReference type="NCBI Taxonomy" id="66376"/>
    <lineage>
        <taxon>Bacteria</taxon>
        <taxon>Bacillati</taxon>
        <taxon>Actinomycetota</taxon>
        <taxon>Actinomycetes</taxon>
        <taxon>Kitasatosporales</taxon>
        <taxon>Streptomycetaceae</taxon>
        <taxon>Streptomyces</taxon>
    </lineage>
</organism>
<dbReference type="GO" id="GO:0016810">
    <property type="term" value="F:hydrolase activity, acting on carbon-nitrogen (but not peptide) bonds"/>
    <property type="evidence" value="ECO:0007669"/>
    <property type="project" value="InterPro"/>
</dbReference>
<dbReference type="InterPro" id="IPR050287">
    <property type="entry name" value="MTA/SAH_deaminase"/>
</dbReference>
<dbReference type="Gene3D" id="2.30.40.10">
    <property type="entry name" value="Urease, subunit C, domain 1"/>
    <property type="match status" value="1"/>
</dbReference>
<dbReference type="AlphaFoldDB" id="A0A919AIN6"/>
<reference evidence="2" key="1">
    <citation type="journal article" date="2014" name="Int. J. Syst. Evol. Microbiol.">
        <title>Complete genome sequence of Corynebacterium casei LMG S-19264T (=DSM 44701T), isolated from a smear-ripened cheese.</title>
        <authorList>
            <consortium name="US DOE Joint Genome Institute (JGI-PGF)"/>
            <person name="Walter F."/>
            <person name="Albersmeier A."/>
            <person name="Kalinowski J."/>
            <person name="Ruckert C."/>
        </authorList>
    </citation>
    <scope>NUCLEOTIDE SEQUENCE</scope>
    <source>
        <strain evidence="2">JCM 3302</strain>
    </source>
</reference>
<dbReference type="RefSeq" id="WP_189907411.1">
    <property type="nucleotide sequence ID" value="NZ_BNBC01000056.1"/>
</dbReference>
<dbReference type="InterPro" id="IPR006680">
    <property type="entry name" value="Amidohydro-rel"/>
</dbReference>
<dbReference type="InterPro" id="IPR032466">
    <property type="entry name" value="Metal_Hydrolase"/>
</dbReference>
<dbReference type="SUPFAM" id="SSF51556">
    <property type="entry name" value="Metallo-dependent hydrolases"/>
    <property type="match status" value="1"/>
</dbReference>
<evidence type="ECO:0000313" key="3">
    <source>
        <dbReference type="Proteomes" id="UP000641386"/>
    </source>
</evidence>
<comment type="caution">
    <text evidence="2">The sequence shown here is derived from an EMBL/GenBank/DDBJ whole genome shotgun (WGS) entry which is preliminary data.</text>
</comment>
<keyword evidence="3" id="KW-1185">Reference proteome</keyword>
<feature type="domain" description="Amidohydrolase-related" evidence="1">
    <location>
        <begin position="277"/>
        <end position="451"/>
    </location>
</feature>
<dbReference type="InterPro" id="IPR011059">
    <property type="entry name" value="Metal-dep_hydrolase_composite"/>
</dbReference>